<dbReference type="Proteomes" id="UP000001070">
    <property type="component" value="Unassembled WGS sequence"/>
</dbReference>
<proteinExistence type="predicted"/>
<evidence type="ECO:0000313" key="3">
    <source>
        <dbReference type="Proteomes" id="UP000001070"/>
    </source>
</evidence>
<evidence type="ECO:0000256" key="1">
    <source>
        <dbReference type="SAM" id="MobiDB-lite"/>
    </source>
</evidence>
<feature type="region of interest" description="Disordered" evidence="1">
    <location>
        <begin position="1"/>
        <end position="37"/>
    </location>
</feature>
<reference evidence="2 3" key="1">
    <citation type="journal article" date="2007" name="Nature">
        <title>Evolution of genes and genomes on the Drosophila phylogeny.</title>
        <authorList>
            <consortium name="Drosophila 12 Genomes Consortium"/>
            <person name="Clark A.G."/>
            <person name="Eisen M.B."/>
            <person name="Smith D.R."/>
            <person name="Bergman C.M."/>
            <person name="Oliver B."/>
            <person name="Markow T.A."/>
            <person name="Kaufman T.C."/>
            <person name="Kellis M."/>
            <person name="Gelbart W."/>
            <person name="Iyer V.N."/>
            <person name="Pollard D.A."/>
            <person name="Sackton T.B."/>
            <person name="Larracuente A.M."/>
            <person name="Singh N.D."/>
            <person name="Abad J.P."/>
            <person name="Abt D.N."/>
            <person name="Adryan B."/>
            <person name="Aguade M."/>
            <person name="Akashi H."/>
            <person name="Anderson W.W."/>
            <person name="Aquadro C.F."/>
            <person name="Ardell D.H."/>
            <person name="Arguello R."/>
            <person name="Artieri C.G."/>
            <person name="Barbash D.A."/>
            <person name="Barker D."/>
            <person name="Barsanti P."/>
            <person name="Batterham P."/>
            <person name="Batzoglou S."/>
            <person name="Begun D."/>
            <person name="Bhutkar A."/>
            <person name="Blanco E."/>
            <person name="Bosak S.A."/>
            <person name="Bradley R.K."/>
            <person name="Brand A.D."/>
            <person name="Brent M.R."/>
            <person name="Brooks A.N."/>
            <person name="Brown R.H."/>
            <person name="Butlin R.K."/>
            <person name="Caggese C."/>
            <person name="Calvi B.R."/>
            <person name="Bernardo de Carvalho A."/>
            <person name="Caspi A."/>
            <person name="Castrezana S."/>
            <person name="Celniker S.E."/>
            <person name="Chang J.L."/>
            <person name="Chapple C."/>
            <person name="Chatterji S."/>
            <person name="Chinwalla A."/>
            <person name="Civetta A."/>
            <person name="Clifton S.W."/>
            <person name="Comeron J.M."/>
            <person name="Costello J.C."/>
            <person name="Coyne J.A."/>
            <person name="Daub J."/>
            <person name="David R.G."/>
            <person name="Delcher A.L."/>
            <person name="Delehaunty K."/>
            <person name="Do C.B."/>
            <person name="Ebling H."/>
            <person name="Edwards K."/>
            <person name="Eickbush T."/>
            <person name="Evans J.D."/>
            <person name="Filipski A."/>
            <person name="Findeiss S."/>
            <person name="Freyhult E."/>
            <person name="Fulton L."/>
            <person name="Fulton R."/>
            <person name="Garcia A.C."/>
            <person name="Gardiner A."/>
            <person name="Garfield D.A."/>
            <person name="Garvin B.E."/>
            <person name="Gibson G."/>
            <person name="Gilbert D."/>
            <person name="Gnerre S."/>
            <person name="Godfrey J."/>
            <person name="Good R."/>
            <person name="Gotea V."/>
            <person name="Gravely B."/>
            <person name="Greenberg A.J."/>
            <person name="Griffiths-Jones S."/>
            <person name="Gross S."/>
            <person name="Guigo R."/>
            <person name="Gustafson E.A."/>
            <person name="Haerty W."/>
            <person name="Hahn M.W."/>
            <person name="Halligan D.L."/>
            <person name="Halpern A.L."/>
            <person name="Halter G.M."/>
            <person name="Han M.V."/>
            <person name="Heger A."/>
            <person name="Hillier L."/>
            <person name="Hinrichs A.S."/>
            <person name="Holmes I."/>
            <person name="Hoskins R.A."/>
            <person name="Hubisz M.J."/>
            <person name="Hultmark D."/>
            <person name="Huntley M.A."/>
            <person name="Jaffe D.B."/>
            <person name="Jagadeeshan S."/>
            <person name="Jeck W.R."/>
            <person name="Johnson J."/>
            <person name="Jones C.D."/>
            <person name="Jordan W.C."/>
            <person name="Karpen G.H."/>
            <person name="Kataoka E."/>
            <person name="Keightley P.D."/>
            <person name="Kheradpour P."/>
            <person name="Kirkness E.F."/>
            <person name="Koerich L.B."/>
            <person name="Kristiansen K."/>
            <person name="Kudrna D."/>
            <person name="Kulathinal R.J."/>
            <person name="Kumar S."/>
            <person name="Kwok R."/>
            <person name="Lander E."/>
            <person name="Langley C.H."/>
            <person name="Lapoint R."/>
            <person name="Lazzaro B.P."/>
            <person name="Lee S.J."/>
            <person name="Levesque L."/>
            <person name="Li R."/>
            <person name="Lin C.F."/>
            <person name="Lin M.F."/>
            <person name="Lindblad-Toh K."/>
            <person name="Llopart A."/>
            <person name="Long M."/>
            <person name="Low L."/>
            <person name="Lozovsky E."/>
            <person name="Lu J."/>
            <person name="Luo M."/>
            <person name="Machado C.A."/>
            <person name="Makalowski W."/>
            <person name="Marzo M."/>
            <person name="Matsuda M."/>
            <person name="Matzkin L."/>
            <person name="McAllister B."/>
            <person name="McBride C.S."/>
            <person name="McKernan B."/>
            <person name="McKernan K."/>
            <person name="Mendez-Lago M."/>
            <person name="Minx P."/>
            <person name="Mollenhauer M.U."/>
            <person name="Montooth K."/>
            <person name="Mount S.M."/>
            <person name="Mu X."/>
            <person name="Myers E."/>
            <person name="Negre B."/>
            <person name="Newfeld S."/>
            <person name="Nielsen R."/>
            <person name="Noor M.A."/>
            <person name="O'Grady P."/>
            <person name="Pachter L."/>
            <person name="Papaceit M."/>
            <person name="Parisi M.J."/>
            <person name="Parisi M."/>
            <person name="Parts L."/>
            <person name="Pedersen J.S."/>
            <person name="Pesole G."/>
            <person name="Phillippy A.M."/>
            <person name="Ponting C.P."/>
            <person name="Pop M."/>
            <person name="Porcelli D."/>
            <person name="Powell J.R."/>
            <person name="Prohaska S."/>
            <person name="Pruitt K."/>
            <person name="Puig M."/>
            <person name="Quesneville H."/>
            <person name="Ram K.R."/>
            <person name="Rand D."/>
            <person name="Rasmussen M.D."/>
            <person name="Reed L.K."/>
            <person name="Reenan R."/>
            <person name="Reily A."/>
            <person name="Remington K.A."/>
            <person name="Rieger T.T."/>
            <person name="Ritchie M.G."/>
            <person name="Robin C."/>
            <person name="Rogers Y.H."/>
            <person name="Rohde C."/>
            <person name="Rozas J."/>
            <person name="Rubenfield M.J."/>
            <person name="Ruiz A."/>
            <person name="Russo S."/>
            <person name="Salzberg S.L."/>
            <person name="Sanchez-Gracia A."/>
            <person name="Saranga D.J."/>
            <person name="Sato H."/>
            <person name="Schaeffer S.W."/>
            <person name="Schatz M.C."/>
            <person name="Schlenke T."/>
            <person name="Schwartz R."/>
            <person name="Segarra C."/>
            <person name="Singh R.S."/>
            <person name="Sirot L."/>
            <person name="Sirota M."/>
            <person name="Sisneros N.B."/>
            <person name="Smith C.D."/>
            <person name="Smith T.F."/>
            <person name="Spieth J."/>
            <person name="Stage D.E."/>
            <person name="Stark A."/>
            <person name="Stephan W."/>
            <person name="Strausberg R.L."/>
            <person name="Strempel S."/>
            <person name="Sturgill D."/>
            <person name="Sutton G."/>
            <person name="Sutton G.G."/>
            <person name="Tao W."/>
            <person name="Teichmann S."/>
            <person name="Tobari Y.N."/>
            <person name="Tomimura Y."/>
            <person name="Tsolas J.M."/>
            <person name="Valente V.L."/>
            <person name="Venter E."/>
            <person name="Venter J.C."/>
            <person name="Vicario S."/>
            <person name="Vieira F.G."/>
            <person name="Vilella A.J."/>
            <person name="Villasante A."/>
            <person name="Walenz B."/>
            <person name="Wang J."/>
            <person name="Wasserman M."/>
            <person name="Watts T."/>
            <person name="Wilson D."/>
            <person name="Wilson R.K."/>
            <person name="Wing R.A."/>
            <person name="Wolfner M.F."/>
            <person name="Wong A."/>
            <person name="Wong G.K."/>
            <person name="Wu C.I."/>
            <person name="Wu G."/>
            <person name="Yamamoto D."/>
            <person name="Yang H.P."/>
            <person name="Yang S.P."/>
            <person name="Yorke J.A."/>
            <person name="Yoshida K."/>
            <person name="Zdobnov E."/>
            <person name="Zhang P."/>
            <person name="Zhang Y."/>
            <person name="Zimin A.V."/>
            <person name="Baldwin J."/>
            <person name="Abdouelleil A."/>
            <person name="Abdulkadir J."/>
            <person name="Abebe A."/>
            <person name="Abera B."/>
            <person name="Abreu J."/>
            <person name="Acer S.C."/>
            <person name="Aftuck L."/>
            <person name="Alexander A."/>
            <person name="An P."/>
            <person name="Anderson E."/>
            <person name="Anderson S."/>
            <person name="Arachi H."/>
            <person name="Azer M."/>
            <person name="Bachantsang P."/>
            <person name="Barry A."/>
            <person name="Bayul T."/>
            <person name="Berlin A."/>
            <person name="Bessette D."/>
            <person name="Bloom T."/>
            <person name="Blye J."/>
            <person name="Boguslavskiy L."/>
            <person name="Bonnet C."/>
            <person name="Boukhgalter B."/>
            <person name="Bourzgui I."/>
            <person name="Brown A."/>
            <person name="Cahill P."/>
            <person name="Channer S."/>
            <person name="Cheshatsang Y."/>
            <person name="Chuda L."/>
            <person name="Citroen M."/>
            <person name="Collymore A."/>
            <person name="Cooke P."/>
            <person name="Costello M."/>
            <person name="D'Aco K."/>
            <person name="Daza R."/>
            <person name="De Haan G."/>
            <person name="DeGray S."/>
            <person name="DeMaso C."/>
            <person name="Dhargay N."/>
            <person name="Dooley K."/>
            <person name="Dooley E."/>
            <person name="Doricent M."/>
            <person name="Dorje P."/>
            <person name="Dorjee K."/>
            <person name="Dupes A."/>
            <person name="Elong R."/>
            <person name="Falk J."/>
            <person name="Farina A."/>
            <person name="Faro S."/>
            <person name="Ferguson D."/>
            <person name="Fisher S."/>
            <person name="Foley C.D."/>
            <person name="Franke A."/>
            <person name="Friedrich D."/>
            <person name="Gadbois L."/>
            <person name="Gearin G."/>
            <person name="Gearin C.R."/>
            <person name="Giannoukos G."/>
            <person name="Goode T."/>
            <person name="Graham J."/>
            <person name="Grandbois E."/>
            <person name="Grewal S."/>
            <person name="Gyaltsen K."/>
            <person name="Hafez N."/>
            <person name="Hagos B."/>
            <person name="Hall J."/>
            <person name="Henson C."/>
            <person name="Hollinger A."/>
            <person name="Honan T."/>
            <person name="Huard M.D."/>
            <person name="Hughes L."/>
            <person name="Hurhula B."/>
            <person name="Husby M.E."/>
            <person name="Kamat A."/>
            <person name="Kanga B."/>
            <person name="Kashin S."/>
            <person name="Khazanovich D."/>
            <person name="Kisner P."/>
            <person name="Lance K."/>
            <person name="Lara M."/>
            <person name="Lee W."/>
            <person name="Lennon N."/>
            <person name="Letendre F."/>
            <person name="LeVine R."/>
            <person name="Lipovsky A."/>
            <person name="Liu X."/>
            <person name="Liu J."/>
            <person name="Liu S."/>
            <person name="Lokyitsang T."/>
            <person name="Lokyitsang Y."/>
            <person name="Lubonja R."/>
            <person name="Lui A."/>
            <person name="MacDonald P."/>
            <person name="Magnisalis V."/>
            <person name="Maru K."/>
            <person name="Matthews C."/>
            <person name="McCusker W."/>
            <person name="McDonough S."/>
            <person name="Mehta T."/>
            <person name="Meldrim J."/>
            <person name="Meneus L."/>
            <person name="Mihai O."/>
            <person name="Mihalev A."/>
            <person name="Mihova T."/>
            <person name="Mittelman R."/>
            <person name="Mlenga V."/>
            <person name="Montmayeur A."/>
            <person name="Mulrain L."/>
            <person name="Navidi A."/>
            <person name="Naylor J."/>
            <person name="Negash T."/>
            <person name="Nguyen T."/>
            <person name="Nguyen N."/>
            <person name="Nicol R."/>
            <person name="Norbu C."/>
            <person name="Norbu N."/>
            <person name="Novod N."/>
            <person name="O'Neill B."/>
            <person name="Osman S."/>
            <person name="Markiewicz E."/>
            <person name="Oyono O.L."/>
            <person name="Patti C."/>
            <person name="Phunkhang P."/>
            <person name="Pierre F."/>
            <person name="Priest M."/>
            <person name="Raghuraman S."/>
            <person name="Rege F."/>
            <person name="Reyes R."/>
            <person name="Rise C."/>
            <person name="Rogov P."/>
            <person name="Ross K."/>
            <person name="Ryan E."/>
            <person name="Settipalli S."/>
            <person name="Shea T."/>
            <person name="Sherpa N."/>
            <person name="Shi L."/>
            <person name="Shih D."/>
            <person name="Sparrow T."/>
            <person name="Spaulding J."/>
            <person name="Stalker J."/>
            <person name="Stange-Thomann N."/>
            <person name="Stavropoulos S."/>
            <person name="Stone C."/>
            <person name="Strader C."/>
            <person name="Tesfaye S."/>
            <person name="Thomson T."/>
            <person name="Thoulutsang Y."/>
            <person name="Thoulutsang D."/>
            <person name="Topham K."/>
            <person name="Topping I."/>
            <person name="Tsamla T."/>
            <person name="Vassiliev H."/>
            <person name="Vo A."/>
            <person name="Wangchuk T."/>
            <person name="Wangdi T."/>
            <person name="Weiand M."/>
            <person name="Wilkinson J."/>
            <person name="Wilson A."/>
            <person name="Yadav S."/>
            <person name="Young G."/>
            <person name="Yu Q."/>
            <person name="Zembek L."/>
            <person name="Zhong D."/>
            <person name="Zimmer A."/>
            <person name="Zwirko Z."/>
            <person name="Jaffe D.B."/>
            <person name="Alvarez P."/>
            <person name="Brockman W."/>
            <person name="Butler J."/>
            <person name="Chin C."/>
            <person name="Gnerre S."/>
            <person name="Grabherr M."/>
            <person name="Kleber M."/>
            <person name="Mauceli E."/>
            <person name="MacCallum I."/>
        </authorList>
    </citation>
    <scope>NUCLEOTIDE SEQUENCE [LARGE SCALE GENOMIC DNA]</scope>
    <source>
        <strain evidence="3">Tucson 15287-2541.00</strain>
    </source>
</reference>
<sequence>MSEFLSSHASGTANSGNEFDNDQRLTQQQQQRLLTTRKPQNLKVRLEIYTSCA</sequence>
<dbReference type="EMBL" id="CH930869">
    <property type="protein sequence ID" value="EDW05083.1"/>
    <property type="molecule type" value="Genomic_DNA"/>
</dbReference>
<name>B4K4B8_DROGR</name>
<evidence type="ECO:0000313" key="2">
    <source>
        <dbReference type="EMBL" id="EDW05083.1"/>
    </source>
</evidence>
<gene>
    <name evidence="2" type="primary">Dgri\GH12062</name>
    <name evidence="2" type="ORF">Dgri_GH12062</name>
</gene>
<dbReference type="InParanoid" id="B4K4B8"/>
<dbReference type="HOGENOM" id="CLU_3070876_0_0_1"/>
<feature type="compositionally biased region" description="Polar residues" evidence="1">
    <location>
        <begin position="1"/>
        <end position="18"/>
    </location>
</feature>
<accession>B4K4B8</accession>
<dbReference type="AlphaFoldDB" id="B4K4B8"/>
<protein>
    <submittedName>
        <fullName evidence="2">GH12062</fullName>
    </submittedName>
</protein>
<organism evidence="3">
    <name type="scientific">Drosophila grimshawi</name>
    <name type="common">Hawaiian fruit fly</name>
    <name type="synonym">Idiomyia grimshawi</name>
    <dbReference type="NCBI Taxonomy" id="7222"/>
    <lineage>
        <taxon>Eukaryota</taxon>
        <taxon>Metazoa</taxon>
        <taxon>Ecdysozoa</taxon>
        <taxon>Arthropoda</taxon>
        <taxon>Hexapoda</taxon>
        <taxon>Insecta</taxon>
        <taxon>Pterygota</taxon>
        <taxon>Neoptera</taxon>
        <taxon>Endopterygota</taxon>
        <taxon>Diptera</taxon>
        <taxon>Brachycera</taxon>
        <taxon>Muscomorpha</taxon>
        <taxon>Ephydroidea</taxon>
        <taxon>Drosophilidae</taxon>
        <taxon>Drosophila</taxon>
        <taxon>Hawaiian Drosophila</taxon>
    </lineage>
</organism>
<feature type="compositionally biased region" description="Low complexity" evidence="1">
    <location>
        <begin position="24"/>
        <end position="37"/>
    </location>
</feature>
<keyword evidence="3" id="KW-1185">Reference proteome</keyword>